<dbReference type="Pfam" id="PF14278">
    <property type="entry name" value="TetR_C_8"/>
    <property type="match status" value="1"/>
</dbReference>
<dbReference type="Proteomes" id="UP000030832">
    <property type="component" value="Unassembled WGS sequence"/>
</dbReference>
<comment type="caution">
    <text evidence="5">The sequence shown here is derived from an EMBL/GenBank/DDBJ whole genome shotgun (WGS) entry which is preliminary data.</text>
</comment>
<reference evidence="5 6" key="1">
    <citation type="submission" date="2014-09" db="EMBL/GenBank/DDBJ databases">
        <title>Genome sequencing and annotation of Bacillus Okhensis strain Kh10-101T.</title>
        <authorList>
            <person name="Prakash J.S."/>
        </authorList>
    </citation>
    <scope>NUCLEOTIDE SEQUENCE [LARGE SCALE GENOMIC DNA]</scope>
    <source>
        <strain evidence="6">Kh10-101T</strain>
    </source>
</reference>
<dbReference type="EMBL" id="JRJU01000002">
    <property type="protein sequence ID" value="KHF41650.1"/>
    <property type="molecule type" value="Genomic_DNA"/>
</dbReference>
<dbReference type="InterPro" id="IPR050624">
    <property type="entry name" value="HTH-type_Tx_Regulator"/>
</dbReference>
<dbReference type="PROSITE" id="PS50977">
    <property type="entry name" value="HTH_TETR_2"/>
    <property type="match status" value="1"/>
</dbReference>
<dbReference type="GO" id="GO:0003677">
    <property type="term" value="F:DNA binding"/>
    <property type="evidence" value="ECO:0007669"/>
    <property type="project" value="UniProtKB-UniRule"/>
</dbReference>
<dbReference type="InterPro" id="IPR001647">
    <property type="entry name" value="HTH_TetR"/>
</dbReference>
<protein>
    <submittedName>
        <fullName evidence="5">TetR family transcriptional regulator</fullName>
    </submittedName>
</protein>
<dbReference type="OrthoDB" id="9810250at2"/>
<keyword evidence="2 3" id="KW-0238">DNA-binding</keyword>
<keyword evidence="6" id="KW-1185">Reference proteome</keyword>
<dbReference type="eggNOG" id="COG1309">
    <property type="taxonomic scope" value="Bacteria"/>
</dbReference>
<dbReference type="STRING" id="333138.LQ50_02825"/>
<organism evidence="5 6">
    <name type="scientific">Halalkalibacter okhensis</name>
    <dbReference type="NCBI Taxonomy" id="333138"/>
    <lineage>
        <taxon>Bacteria</taxon>
        <taxon>Bacillati</taxon>
        <taxon>Bacillota</taxon>
        <taxon>Bacilli</taxon>
        <taxon>Bacillales</taxon>
        <taxon>Bacillaceae</taxon>
        <taxon>Halalkalibacter</taxon>
    </lineage>
</organism>
<sequence>MSTKLDRRIKYTQMVLKESFMKLLKQKPLTNITIKELCELADINRSTFYSHYKDLYDLLYQIEDGIIEDMNQTLSSYNYTKNEEAIQMTEKLLEYIVKNSESCQTLFSEHGNPTFQKKVMMLAHQHLLKSLIQDKHFIPVNIEYLSLFIANGSIHLVQHWLKNGLKESPKEMAELMINLATKGLSSFQQ</sequence>
<dbReference type="PANTHER" id="PTHR43479:SF7">
    <property type="entry name" value="TETR-FAMILY TRANSCRIPTIONAL REGULATOR"/>
    <property type="match status" value="1"/>
</dbReference>
<accession>A0A0B0IJZ3</accession>
<evidence type="ECO:0000256" key="1">
    <source>
        <dbReference type="ARBA" id="ARBA00022491"/>
    </source>
</evidence>
<dbReference type="PANTHER" id="PTHR43479">
    <property type="entry name" value="ACREF/ENVCD OPERON REPRESSOR-RELATED"/>
    <property type="match status" value="1"/>
</dbReference>
<dbReference type="Gene3D" id="1.10.357.10">
    <property type="entry name" value="Tetracycline Repressor, domain 2"/>
    <property type="match status" value="1"/>
</dbReference>
<dbReference type="AlphaFoldDB" id="A0A0B0IJZ3"/>
<dbReference type="SUPFAM" id="SSF48498">
    <property type="entry name" value="Tetracyclin repressor-like, C-terminal domain"/>
    <property type="match status" value="1"/>
</dbReference>
<gene>
    <name evidence="5" type="ORF">LQ50_02825</name>
</gene>
<evidence type="ECO:0000256" key="2">
    <source>
        <dbReference type="ARBA" id="ARBA00023125"/>
    </source>
</evidence>
<dbReference type="InterPro" id="IPR009057">
    <property type="entry name" value="Homeodomain-like_sf"/>
</dbReference>
<evidence type="ECO:0000313" key="5">
    <source>
        <dbReference type="EMBL" id="KHF41650.1"/>
    </source>
</evidence>
<evidence type="ECO:0000256" key="3">
    <source>
        <dbReference type="PROSITE-ProRule" id="PRU00335"/>
    </source>
</evidence>
<proteinExistence type="predicted"/>
<keyword evidence="1" id="KW-0678">Repressor</keyword>
<evidence type="ECO:0000259" key="4">
    <source>
        <dbReference type="PROSITE" id="PS50977"/>
    </source>
</evidence>
<dbReference type="InterPro" id="IPR036271">
    <property type="entry name" value="Tet_transcr_reg_TetR-rel_C_sf"/>
</dbReference>
<feature type="DNA-binding region" description="H-T-H motif" evidence="3">
    <location>
        <begin position="33"/>
        <end position="52"/>
    </location>
</feature>
<feature type="domain" description="HTH tetR-type" evidence="4">
    <location>
        <begin position="10"/>
        <end position="70"/>
    </location>
</feature>
<dbReference type="SUPFAM" id="SSF46689">
    <property type="entry name" value="Homeodomain-like"/>
    <property type="match status" value="1"/>
</dbReference>
<dbReference type="InterPro" id="IPR039532">
    <property type="entry name" value="TetR_C_Firmicutes"/>
</dbReference>
<evidence type="ECO:0000313" key="6">
    <source>
        <dbReference type="Proteomes" id="UP000030832"/>
    </source>
</evidence>
<name>A0A0B0IJZ3_9BACI</name>